<evidence type="ECO:0000259" key="2">
    <source>
        <dbReference type="Pfam" id="PF07883"/>
    </source>
</evidence>
<evidence type="ECO:0000256" key="1">
    <source>
        <dbReference type="ARBA" id="ARBA00022723"/>
    </source>
</evidence>
<keyword evidence="4" id="KW-1185">Reference proteome</keyword>
<dbReference type="PANTHER" id="PTHR35848">
    <property type="entry name" value="OXALATE-BINDING PROTEIN"/>
    <property type="match status" value="1"/>
</dbReference>
<dbReference type="SUPFAM" id="SSF51182">
    <property type="entry name" value="RmlC-like cupins"/>
    <property type="match status" value="1"/>
</dbReference>
<proteinExistence type="predicted"/>
<dbReference type="EMBL" id="UWPJ01000027">
    <property type="protein sequence ID" value="VCU71447.1"/>
    <property type="molecule type" value="Genomic_DNA"/>
</dbReference>
<dbReference type="InterPro" id="IPR011051">
    <property type="entry name" value="RmlC_Cupin_sf"/>
</dbReference>
<dbReference type="RefSeq" id="WP_124081009.1">
    <property type="nucleotide sequence ID" value="NZ_UWPJ01000027.1"/>
</dbReference>
<protein>
    <submittedName>
        <fullName evidence="3">Cupin domain protein</fullName>
    </submittedName>
</protein>
<dbReference type="Gene3D" id="2.60.120.10">
    <property type="entry name" value="Jelly Rolls"/>
    <property type="match status" value="1"/>
</dbReference>
<dbReference type="Pfam" id="PF07883">
    <property type="entry name" value="Cupin_2"/>
    <property type="match status" value="1"/>
</dbReference>
<dbReference type="Proteomes" id="UP000277294">
    <property type="component" value="Unassembled WGS sequence"/>
</dbReference>
<reference evidence="3 4" key="1">
    <citation type="submission" date="2018-10" db="EMBL/GenBank/DDBJ databases">
        <authorList>
            <person name="Criscuolo A."/>
        </authorList>
    </citation>
    <scope>NUCLEOTIDE SEQUENCE [LARGE SCALE GENOMIC DNA]</scope>
    <source>
        <strain evidence="3">DnA1</strain>
    </source>
</reference>
<feature type="domain" description="Cupin type-2" evidence="2">
    <location>
        <begin position="42"/>
        <end position="109"/>
    </location>
</feature>
<evidence type="ECO:0000313" key="3">
    <source>
        <dbReference type="EMBL" id="VCU71447.1"/>
    </source>
</evidence>
<dbReference type="PANTHER" id="PTHR35848:SF6">
    <property type="entry name" value="CUPIN TYPE-2 DOMAIN-CONTAINING PROTEIN"/>
    <property type="match status" value="1"/>
</dbReference>
<sequence length="137" mass="15083">MSQAHIFLIDDIKPIQRGGGVVTTPLATHFSAPEAKFTTGISVYPVGKGAPLHVHNCDEQVTLLEGVGEVEIDGEITPLKQYDSTYIPGNRVHAFRNKGDVPMKILWIYASMKVTRTFEGSDEEVEHLSAKDMMAKD</sequence>
<dbReference type="GO" id="GO:0046872">
    <property type="term" value="F:metal ion binding"/>
    <property type="evidence" value="ECO:0007669"/>
    <property type="project" value="UniProtKB-KW"/>
</dbReference>
<dbReference type="InterPro" id="IPR013096">
    <property type="entry name" value="Cupin_2"/>
</dbReference>
<dbReference type="InterPro" id="IPR051610">
    <property type="entry name" value="GPI/OXD"/>
</dbReference>
<name>A0A3P4B585_9BURK</name>
<dbReference type="AlphaFoldDB" id="A0A3P4B585"/>
<dbReference type="InterPro" id="IPR014710">
    <property type="entry name" value="RmlC-like_jellyroll"/>
</dbReference>
<organism evidence="3 4">
    <name type="scientific">Pigmentiphaga humi</name>
    <dbReference type="NCBI Taxonomy" id="2478468"/>
    <lineage>
        <taxon>Bacteria</taxon>
        <taxon>Pseudomonadati</taxon>
        <taxon>Pseudomonadota</taxon>
        <taxon>Betaproteobacteria</taxon>
        <taxon>Burkholderiales</taxon>
        <taxon>Alcaligenaceae</taxon>
        <taxon>Pigmentiphaga</taxon>
    </lineage>
</organism>
<dbReference type="OrthoDB" id="122936at2"/>
<keyword evidence="1" id="KW-0479">Metal-binding</keyword>
<evidence type="ECO:0000313" key="4">
    <source>
        <dbReference type="Proteomes" id="UP000277294"/>
    </source>
</evidence>
<accession>A0A3P4B585</accession>
<gene>
    <name evidence="3" type="ORF">PIGHUM_03531</name>
</gene>